<reference evidence="7" key="1">
    <citation type="submission" date="2015-03" db="EMBL/GenBank/DDBJ databases">
        <title>Luteipulveratus halotolerans sp. nov., a novel actinobacterium (Dermacoccaceae) from Sarawak, Malaysia.</title>
        <authorList>
            <person name="Juboi H."/>
            <person name="Basik A."/>
            <person name="Shamsul S.S."/>
            <person name="Arnold P."/>
            <person name="Schmitt E.K."/>
            <person name="Sanglier J.-J."/>
            <person name="Yeo T."/>
        </authorList>
    </citation>
    <scope>NUCLEOTIDE SEQUENCE [LARGE SCALE GENOMIC DNA]</scope>
    <source>
        <strain evidence="7">C296001</strain>
    </source>
</reference>
<evidence type="ECO:0000256" key="4">
    <source>
        <dbReference type="ARBA" id="ARBA00022691"/>
    </source>
</evidence>
<dbReference type="Gene3D" id="3.40.50.150">
    <property type="entry name" value="Vaccinia Virus protein VP39"/>
    <property type="match status" value="1"/>
</dbReference>
<dbReference type="STRING" id="1631356.VV01_06865"/>
<dbReference type="InterPro" id="IPR008854">
    <property type="entry name" value="TPMT"/>
</dbReference>
<dbReference type="GO" id="GO:0008757">
    <property type="term" value="F:S-adenosylmethionine-dependent methyltransferase activity"/>
    <property type="evidence" value="ECO:0007669"/>
    <property type="project" value="InterPro"/>
</dbReference>
<dbReference type="PATRIC" id="fig|1631356.3.peg.1319"/>
<dbReference type="AlphaFoldDB" id="A0A0L6CH93"/>
<evidence type="ECO:0000313" key="6">
    <source>
        <dbReference type="EMBL" id="KNX36935.1"/>
    </source>
</evidence>
<dbReference type="SUPFAM" id="SSF53335">
    <property type="entry name" value="S-adenosyl-L-methionine-dependent methyltransferases"/>
    <property type="match status" value="1"/>
</dbReference>
<keyword evidence="4" id="KW-0949">S-adenosyl-L-methionine</keyword>
<dbReference type="GO" id="GO:0032259">
    <property type="term" value="P:methylation"/>
    <property type="evidence" value="ECO:0007669"/>
    <property type="project" value="UniProtKB-KW"/>
</dbReference>
<evidence type="ECO:0000256" key="3">
    <source>
        <dbReference type="ARBA" id="ARBA00022679"/>
    </source>
</evidence>
<sequence>MTASPQPKGWQQQADEWAREAVAAGEPTAWFDRLYEAGRSGEVTMPWDHDDPHPVLAAWSSGRAAPAAGATAVVIGCGLGADAEHLARLGYATTAFDLSEAAVAEARARHVSSSVDYVVADLLDPPAGWQHGFDLVVEIYTVQAVPRSMRTAMTRAVTELIAPDGTLLAVQAVLAEGDDPDEGPPWPLTRQEVEAFADADGLHLQGLSEGEHPARPGVRLWEAEVRRTA</sequence>
<dbReference type="PANTHER" id="PTHR32183">
    <property type="match status" value="1"/>
</dbReference>
<evidence type="ECO:0000313" key="7">
    <source>
        <dbReference type="Proteomes" id="UP000037397"/>
    </source>
</evidence>
<evidence type="ECO:0000256" key="2">
    <source>
        <dbReference type="ARBA" id="ARBA00022603"/>
    </source>
</evidence>
<feature type="domain" description="Methyltransferase" evidence="5">
    <location>
        <begin position="75"/>
        <end position="165"/>
    </location>
</feature>
<name>A0A0L6CH93_9MICO</name>
<keyword evidence="7" id="KW-1185">Reference proteome</keyword>
<dbReference type="Pfam" id="PF13649">
    <property type="entry name" value="Methyltransf_25"/>
    <property type="match status" value="1"/>
</dbReference>
<comment type="caution">
    <text evidence="6">The sequence shown here is derived from an EMBL/GenBank/DDBJ whole genome shotgun (WGS) entry which is preliminary data.</text>
</comment>
<dbReference type="PROSITE" id="PS51585">
    <property type="entry name" value="SAM_MT_TPMT"/>
    <property type="match status" value="1"/>
</dbReference>
<accession>A0A0L6CH93</accession>
<gene>
    <name evidence="6" type="ORF">VV01_06865</name>
</gene>
<dbReference type="InterPro" id="IPR041698">
    <property type="entry name" value="Methyltransf_25"/>
</dbReference>
<keyword evidence="3" id="KW-0808">Transferase</keyword>
<dbReference type="RefSeq" id="WP_050669240.1">
    <property type="nucleotide sequence ID" value="NZ_LAIR01000002.1"/>
</dbReference>
<dbReference type="EMBL" id="LAIR01000002">
    <property type="protein sequence ID" value="KNX36935.1"/>
    <property type="molecule type" value="Genomic_DNA"/>
</dbReference>
<keyword evidence="1" id="KW-0597">Phosphoprotein</keyword>
<protein>
    <recommendedName>
        <fullName evidence="5">Methyltransferase domain-containing protein</fullName>
    </recommendedName>
</protein>
<proteinExistence type="predicted"/>
<evidence type="ECO:0000256" key="1">
    <source>
        <dbReference type="ARBA" id="ARBA00022553"/>
    </source>
</evidence>
<dbReference type="PANTHER" id="PTHR32183:SF6">
    <property type="entry name" value="CYSTEINE SULFINATE DESULFINASE_CYSTEINE DESULFURASE AND RELATED ENZYMES"/>
    <property type="match status" value="1"/>
</dbReference>
<keyword evidence="2" id="KW-0489">Methyltransferase</keyword>
<dbReference type="CDD" id="cd02440">
    <property type="entry name" value="AdoMet_MTases"/>
    <property type="match status" value="1"/>
</dbReference>
<dbReference type="InterPro" id="IPR029063">
    <property type="entry name" value="SAM-dependent_MTases_sf"/>
</dbReference>
<dbReference type="Proteomes" id="UP000037397">
    <property type="component" value="Unassembled WGS sequence"/>
</dbReference>
<evidence type="ECO:0000259" key="5">
    <source>
        <dbReference type="Pfam" id="PF13649"/>
    </source>
</evidence>
<organism evidence="6 7">
    <name type="scientific">Luteipulveratus halotolerans</name>
    <dbReference type="NCBI Taxonomy" id="1631356"/>
    <lineage>
        <taxon>Bacteria</taxon>
        <taxon>Bacillati</taxon>
        <taxon>Actinomycetota</taxon>
        <taxon>Actinomycetes</taxon>
        <taxon>Micrococcales</taxon>
        <taxon>Dermacoccaceae</taxon>
        <taxon>Luteipulveratus</taxon>
    </lineage>
</organism>